<protein>
    <submittedName>
        <fullName evidence="1">Uncharacterized protein</fullName>
    </submittedName>
</protein>
<dbReference type="Proteomes" id="UP001489719">
    <property type="component" value="Unassembled WGS sequence"/>
</dbReference>
<name>A0ACC3THR1_9ASCO</name>
<evidence type="ECO:0000313" key="2">
    <source>
        <dbReference type="Proteomes" id="UP001489719"/>
    </source>
</evidence>
<keyword evidence="2" id="KW-1185">Reference proteome</keyword>
<reference evidence="2" key="1">
    <citation type="journal article" date="2024" name="Front. Bioeng. Biotechnol.">
        <title>Genome-scale model development and genomic sequencing of the oleaginous clade Lipomyces.</title>
        <authorList>
            <person name="Czajka J.J."/>
            <person name="Han Y."/>
            <person name="Kim J."/>
            <person name="Mondo S.J."/>
            <person name="Hofstad B.A."/>
            <person name="Robles A."/>
            <person name="Haridas S."/>
            <person name="Riley R."/>
            <person name="LaButti K."/>
            <person name="Pangilinan J."/>
            <person name="Andreopoulos W."/>
            <person name="Lipzen A."/>
            <person name="Yan J."/>
            <person name="Wang M."/>
            <person name="Ng V."/>
            <person name="Grigoriev I.V."/>
            <person name="Spatafora J.W."/>
            <person name="Magnuson J.K."/>
            <person name="Baker S.E."/>
            <person name="Pomraning K.R."/>
        </authorList>
    </citation>
    <scope>NUCLEOTIDE SEQUENCE [LARGE SCALE GENOMIC DNA]</scope>
    <source>
        <strain evidence="2">CBS 10300</strain>
    </source>
</reference>
<gene>
    <name evidence="1" type="ORF">V1517DRAFT_328545</name>
</gene>
<accession>A0ACC3THR1</accession>
<sequence>MADGVRTRGTFELSRTDVDFIILSSVVGLVGNPSQAAYADFPNQLGQPAVSLDLGRVVGVGFVAEKRRPRVA</sequence>
<evidence type="ECO:0000313" key="1">
    <source>
        <dbReference type="EMBL" id="KAK9320735.1"/>
    </source>
</evidence>
<proteinExistence type="predicted"/>
<organism evidence="1 2">
    <name type="scientific">Lipomyces orientalis</name>
    <dbReference type="NCBI Taxonomy" id="1233043"/>
    <lineage>
        <taxon>Eukaryota</taxon>
        <taxon>Fungi</taxon>
        <taxon>Dikarya</taxon>
        <taxon>Ascomycota</taxon>
        <taxon>Saccharomycotina</taxon>
        <taxon>Lipomycetes</taxon>
        <taxon>Lipomycetales</taxon>
        <taxon>Lipomycetaceae</taxon>
        <taxon>Lipomyces</taxon>
    </lineage>
</organism>
<dbReference type="EMBL" id="MU970118">
    <property type="protein sequence ID" value="KAK9320735.1"/>
    <property type="molecule type" value="Genomic_DNA"/>
</dbReference>
<comment type="caution">
    <text evidence="1">The sequence shown here is derived from an EMBL/GenBank/DDBJ whole genome shotgun (WGS) entry which is preliminary data.</text>
</comment>